<feature type="transmembrane region" description="Helical" evidence="1">
    <location>
        <begin position="306"/>
        <end position="336"/>
    </location>
</feature>
<proteinExistence type="predicted"/>
<name>A0A1W1EMD8_ECOLX</name>
<dbReference type="GO" id="GO:0022857">
    <property type="term" value="F:transmembrane transporter activity"/>
    <property type="evidence" value="ECO:0007669"/>
    <property type="project" value="TreeGrafter"/>
</dbReference>
<dbReference type="AlphaFoldDB" id="A0A1W1EMD8"/>
<dbReference type="InterPro" id="IPR050250">
    <property type="entry name" value="Macrolide_Exporter_MacB"/>
</dbReference>
<keyword evidence="1" id="KW-0472">Membrane</keyword>
<dbReference type="PANTHER" id="PTHR30572">
    <property type="entry name" value="MEMBRANE COMPONENT OF TRANSPORTER-RELATED"/>
    <property type="match status" value="1"/>
</dbReference>
<feature type="transmembrane region" description="Helical" evidence="1">
    <location>
        <begin position="266"/>
        <end position="286"/>
    </location>
</feature>
<feature type="transmembrane region" description="Helical" evidence="1">
    <location>
        <begin position="348"/>
        <end position="374"/>
    </location>
</feature>
<feature type="transmembrane region" description="Helical" evidence="1">
    <location>
        <begin position="34"/>
        <end position="55"/>
    </location>
</feature>
<dbReference type="Proteomes" id="UP000245997">
    <property type="component" value="Plasmid pAA"/>
</dbReference>
<gene>
    <name evidence="2" type="ORF">BQ8769_96</name>
</gene>
<evidence type="ECO:0000313" key="2">
    <source>
        <dbReference type="EMBL" id="SJK83478.1"/>
    </source>
</evidence>
<evidence type="ECO:0000256" key="1">
    <source>
        <dbReference type="SAM" id="Phobius"/>
    </source>
</evidence>
<protein>
    <submittedName>
        <fullName evidence="2">AatP</fullName>
    </submittedName>
</protein>
<evidence type="ECO:0000313" key="3">
    <source>
        <dbReference type="Proteomes" id="UP000245997"/>
    </source>
</evidence>
<sequence length="387" mass="43923">MWLRILGLSFNMTTLHYYLKEALLNIIENRRQNFAFLVFLSLSFIGIIITDSLIYSVSLKAEEELKVHSDKVIFVKLYRPKTVGYITEKFITVSKVLSFSKSAFLYVSDTPFSGELFSVNGIDKLGLNTEYSGGLNDKYNGNVAIVNESSPFFSKKQIFINGVPFKIIGVRLNSKTDFLDSLGLKASQSDEHIFIPLETMFKVKLDNRVNAVKIFLDNIVTKRDINNVKRVLYDNDIRKFDIVTSLNAKEAVDRVLERFSLLTNSVYVILTLSASVTCFILSKRSFYSRRVELSLKIIHGTEKKEITILIIIESLIMLSVCLFISVIHAGVIMHIIKYFLDVTISIRTTMITISLANVLLVFISANIIFGRLFFSINPVNAIKGKIE</sequence>
<reference evidence="3" key="1">
    <citation type="submission" date="2017-01" db="EMBL/GenBank/DDBJ databases">
        <authorList>
            <person name="Joensson R."/>
        </authorList>
    </citation>
    <scope>NUCLEOTIDE SEQUENCE [LARGE SCALE GENOMIC DNA]</scope>
</reference>
<dbReference type="GO" id="GO:0005886">
    <property type="term" value="C:plasma membrane"/>
    <property type="evidence" value="ECO:0007669"/>
    <property type="project" value="TreeGrafter"/>
</dbReference>
<dbReference type="PANTHER" id="PTHR30572:SF4">
    <property type="entry name" value="ABC TRANSPORTER PERMEASE YTRF"/>
    <property type="match status" value="1"/>
</dbReference>
<keyword evidence="1" id="KW-0812">Transmembrane</keyword>
<dbReference type="EMBL" id="LT719075">
    <property type="protein sequence ID" value="SJK83478.1"/>
    <property type="molecule type" value="Genomic_DNA"/>
</dbReference>
<accession>A0A1W1EMD8</accession>
<organism evidence="2 3">
    <name type="scientific">Escherichia coli</name>
    <dbReference type="NCBI Taxonomy" id="562"/>
    <lineage>
        <taxon>Bacteria</taxon>
        <taxon>Pseudomonadati</taxon>
        <taxon>Pseudomonadota</taxon>
        <taxon>Gammaproteobacteria</taxon>
        <taxon>Enterobacterales</taxon>
        <taxon>Enterobacteriaceae</taxon>
        <taxon>Escherichia</taxon>
    </lineage>
</organism>
<keyword evidence="1" id="KW-1133">Transmembrane helix</keyword>